<reference evidence="1" key="1">
    <citation type="submission" date="2024-05" db="EMBL/GenBank/DDBJ databases">
        <authorList>
            <person name="Yang L."/>
            <person name="Pan L."/>
        </authorList>
    </citation>
    <scope>NUCLEOTIDE SEQUENCE</scope>
    <source>
        <strain evidence="1">FCG-7</strain>
    </source>
</reference>
<name>A0AAU7FA13_9NEIS</name>
<organism evidence="1">
    <name type="scientific">Chitinibacter mangrovi</name>
    <dbReference type="NCBI Taxonomy" id="3153927"/>
    <lineage>
        <taxon>Bacteria</taxon>
        <taxon>Pseudomonadati</taxon>
        <taxon>Pseudomonadota</taxon>
        <taxon>Betaproteobacteria</taxon>
        <taxon>Neisseriales</taxon>
        <taxon>Chitinibacteraceae</taxon>
        <taxon>Chitinibacter</taxon>
    </lineage>
</organism>
<accession>A0AAU7FA13</accession>
<dbReference type="EMBL" id="CP157355">
    <property type="protein sequence ID" value="XBM01011.1"/>
    <property type="molecule type" value="Genomic_DNA"/>
</dbReference>
<dbReference type="RefSeq" id="WP_348945332.1">
    <property type="nucleotide sequence ID" value="NZ_CP157355.1"/>
</dbReference>
<protein>
    <submittedName>
        <fullName evidence="1">Uncharacterized protein</fullName>
    </submittedName>
</protein>
<gene>
    <name evidence="1" type="ORF">ABHF33_01645</name>
</gene>
<proteinExistence type="predicted"/>
<sequence length="385" mass="43960">MSYQIVVMDINNDYVGANMTAWIPFREPDVDYMVGRFTTQGTPPDMAQSLRLQRFAHCLLMQIPQNDPMWRGADPQAEVAALSTKGWIINVDSVHAERLLRAAIPLARNLNLAVADRNSGLYFESRDKYLVIPPSGAERWRQLDPEVEPGQSTRYNEEAIFARFVEQLDIPLTQLGFERILLDHRGRPFDYPTCSYIRLRDGVKNEFDVFLSGSGMNAEAKMSLAVASERALSLIRQAQHELEGRAWEDCHRVQQIQVQNFVGQHVLEGGKVLRYNSCQWCGEVDWLAEVSLQTLPTLIRQSESISGMCGLLREGMCINWHHYSIWRMLVIFAYLIWSGAQNEFEELATHRLAWCRTDKPEEVAGLIAVIDYCRDTLKPDPDGLP</sequence>
<evidence type="ECO:0000313" key="1">
    <source>
        <dbReference type="EMBL" id="XBM01011.1"/>
    </source>
</evidence>
<dbReference type="KEGG" id="cmav:ABHF33_01645"/>
<dbReference type="AlphaFoldDB" id="A0AAU7FA13"/>